<keyword evidence="8" id="KW-0472">Membrane</keyword>
<dbReference type="InterPro" id="IPR036890">
    <property type="entry name" value="HATPase_C_sf"/>
</dbReference>
<evidence type="ECO:0000256" key="1">
    <source>
        <dbReference type="ARBA" id="ARBA00000085"/>
    </source>
</evidence>
<dbReference type="EMBL" id="RBLC01000001">
    <property type="protein sequence ID" value="RKS26517.1"/>
    <property type="molecule type" value="Genomic_DNA"/>
</dbReference>
<evidence type="ECO:0000313" key="11">
    <source>
        <dbReference type="Proteomes" id="UP000277579"/>
    </source>
</evidence>
<keyword evidence="6" id="KW-0067">ATP-binding</keyword>
<dbReference type="RefSeq" id="WP_121375832.1">
    <property type="nucleotide sequence ID" value="NZ_RBLC01000001.1"/>
</dbReference>
<keyword evidence="3" id="KW-0808">Transferase</keyword>
<keyword evidence="4" id="KW-0547">Nucleotide-binding</keyword>
<dbReference type="AlphaFoldDB" id="A0A495MKN9"/>
<dbReference type="Gene3D" id="1.25.40.10">
    <property type="entry name" value="Tetratricopeptide repeat domain"/>
    <property type="match status" value="2"/>
</dbReference>
<keyword evidence="8" id="KW-0812">Transmembrane</keyword>
<feature type="transmembrane region" description="Helical" evidence="8">
    <location>
        <begin position="353"/>
        <end position="374"/>
    </location>
</feature>
<dbReference type="GO" id="GO:0000155">
    <property type="term" value="F:phosphorelay sensor kinase activity"/>
    <property type="evidence" value="ECO:0007669"/>
    <property type="project" value="InterPro"/>
</dbReference>
<gene>
    <name evidence="10" type="ORF">CLV94_1577</name>
</gene>
<dbReference type="SUPFAM" id="SSF47384">
    <property type="entry name" value="Homodimeric domain of signal transducing histidine kinase"/>
    <property type="match status" value="1"/>
</dbReference>
<dbReference type="PRINTS" id="PR00344">
    <property type="entry name" value="BCTRLSENSOR"/>
</dbReference>
<dbReference type="GO" id="GO:0000156">
    <property type="term" value="F:phosphorelay response regulator activity"/>
    <property type="evidence" value="ECO:0007669"/>
    <property type="project" value="TreeGrafter"/>
</dbReference>
<dbReference type="InterPro" id="IPR050351">
    <property type="entry name" value="BphY/WalK/GraS-like"/>
</dbReference>
<evidence type="ECO:0000313" key="10">
    <source>
        <dbReference type="EMBL" id="RKS26517.1"/>
    </source>
</evidence>
<dbReference type="GO" id="GO:0007234">
    <property type="term" value="P:osmosensory signaling via phosphorelay pathway"/>
    <property type="evidence" value="ECO:0007669"/>
    <property type="project" value="TreeGrafter"/>
</dbReference>
<dbReference type="Gene3D" id="1.10.287.130">
    <property type="match status" value="1"/>
</dbReference>
<reference evidence="10 11" key="1">
    <citation type="submission" date="2018-10" db="EMBL/GenBank/DDBJ databases">
        <title>Genomic Encyclopedia of Archaeal and Bacterial Type Strains, Phase II (KMG-II): from individual species to whole genera.</title>
        <authorList>
            <person name="Goeker M."/>
        </authorList>
    </citation>
    <scope>NUCLEOTIDE SEQUENCE [LARGE SCALE GENOMIC DNA]</scope>
    <source>
        <strain evidence="10 11">DSM 29537</strain>
    </source>
</reference>
<dbReference type="InterPro" id="IPR019734">
    <property type="entry name" value="TPR_rpt"/>
</dbReference>
<dbReference type="EC" id="2.7.13.3" evidence="2"/>
<proteinExistence type="predicted"/>
<dbReference type="Proteomes" id="UP000277579">
    <property type="component" value="Unassembled WGS sequence"/>
</dbReference>
<dbReference type="InterPro" id="IPR004358">
    <property type="entry name" value="Sig_transdc_His_kin-like_C"/>
</dbReference>
<dbReference type="InterPro" id="IPR005467">
    <property type="entry name" value="His_kinase_dom"/>
</dbReference>
<feature type="domain" description="Histidine kinase" evidence="9">
    <location>
        <begin position="411"/>
        <end position="624"/>
    </location>
</feature>
<dbReference type="OrthoDB" id="1301080at2"/>
<keyword evidence="11" id="KW-1185">Reference proteome</keyword>
<dbReference type="Gene3D" id="3.30.565.10">
    <property type="entry name" value="Histidine kinase-like ATPase, C-terminal domain"/>
    <property type="match status" value="1"/>
</dbReference>
<organism evidence="10 11">
    <name type="scientific">Flavobacterium endophyticum</name>
    <dbReference type="NCBI Taxonomy" id="1540163"/>
    <lineage>
        <taxon>Bacteria</taxon>
        <taxon>Pseudomonadati</taxon>
        <taxon>Bacteroidota</taxon>
        <taxon>Flavobacteriia</taxon>
        <taxon>Flavobacteriales</taxon>
        <taxon>Flavobacteriaceae</taxon>
        <taxon>Flavobacterium</taxon>
    </lineage>
</organism>
<keyword evidence="8" id="KW-1133">Transmembrane helix</keyword>
<evidence type="ECO:0000256" key="4">
    <source>
        <dbReference type="ARBA" id="ARBA00022741"/>
    </source>
</evidence>
<dbReference type="GO" id="GO:0005524">
    <property type="term" value="F:ATP binding"/>
    <property type="evidence" value="ECO:0007669"/>
    <property type="project" value="UniProtKB-KW"/>
</dbReference>
<evidence type="ECO:0000256" key="8">
    <source>
        <dbReference type="SAM" id="Phobius"/>
    </source>
</evidence>
<evidence type="ECO:0000256" key="5">
    <source>
        <dbReference type="ARBA" id="ARBA00022777"/>
    </source>
</evidence>
<dbReference type="PANTHER" id="PTHR42878">
    <property type="entry name" value="TWO-COMPONENT HISTIDINE KINASE"/>
    <property type="match status" value="1"/>
</dbReference>
<keyword evidence="7" id="KW-0902">Two-component regulatory system</keyword>
<evidence type="ECO:0000256" key="6">
    <source>
        <dbReference type="ARBA" id="ARBA00022840"/>
    </source>
</evidence>
<evidence type="ECO:0000256" key="3">
    <source>
        <dbReference type="ARBA" id="ARBA00022679"/>
    </source>
</evidence>
<keyword evidence="5" id="KW-0418">Kinase</keyword>
<dbReference type="PROSITE" id="PS50109">
    <property type="entry name" value="HIS_KIN"/>
    <property type="match status" value="1"/>
</dbReference>
<evidence type="ECO:0000256" key="2">
    <source>
        <dbReference type="ARBA" id="ARBA00012438"/>
    </source>
</evidence>
<evidence type="ECO:0000259" key="9">
    <source>
        <dbReference type="PROSITE" id="PS50109"/>
    </source>
</evidence>
<accession>A0A495MKN9</accession>
<evidence type="ECO:0000256" key="7">
    <source>
        <dbReference type="ARBA" id="ARBA00023012"/>
    </source>
</evidence>
<dbReference type="SUPFAM" id="SSF48452">
    <property type="entry name" value="TPR-like"/>
    <property type="match status" value="1"/>
</dbReference>
<dbReference type="SMART" id="SM00387">
    <property type="entry name" value="HATPase_c"/>
    <property type="match status" value="1"/>
</dbReference>
<dbReference type="Pfam" id="PF13181">
    <property type="entry name" value="TPR_8"/>
    <property type="match status" value="1"/>
</dbReference>
<dbReference type="SMART" id="SM00028">
    <property type="entry name" value="TPR"/>
    <property type="match status" value="2"/>
</dbReference>
<sequence length="624" mass="70014">MPRLVPLKYVLLATSFVLFSLSSYSQTQEIRSIQKKLPHVKDSISYVNSINRIGMLMHLKSPDSSLVYAMNARAVAGRIGYKKGAVDAENVIGIALALKGLNREANKIFGEVLASYEAMGDRPNTAQLYMNFASIQMQLGNPKRAIEYSRKALEIGREIPNDSIMSKVYANYCIANPELFEDSVQYYLGRSNKIAERLKDEQVLIGNKQILALFYLRRGLGTIALPLLESSLAEARAVKLERLQLVSLNFLGEYYAGNGNPTLALHYMEEQLKLAEANGYDELKAPVLMSVLRFAKMLGNSEKEKEITEKIIAAQMQRMVSLEKFVGDYVHYNQIQENNRNLERSQKISRQTIAILGGFSLLCAALSLLLWRAFRKIRRDSKKKAALYDIIDKKNASLEEADSMKSNLVSILAHDFRSPLISTLYMVRLLERDTELTQADKDTFYRTISDDINGILENFDATLQWIKRQLGEFKINPEPVNMRELLDEAISGYSMQFKEKNITVINNAPEAILAESDKEMLQFVNRNLLSNALKFSPENKTIILDAAKQDSEIVISVEDEGTGLSNAQLEKLFSISSKGGTMHDGAGIALSFSKDFIVKLGGRIWAENREAGGSLFSYAVPSKN</sequence>
<protein>
    <recommendedName>
        <fullName evidence="2">histidine kinase</fullName>
        <ecNumber evidence="2">2.7.13.3</ecNumber>
    </recommendedName>
</protein>
<name>A0A495MKN9_9FLAO</name>
<comment type="caution">
    <text evidence="10">The sequence shown here is derived from an EMBL/GenBank/DDBJ whole genome shotgun (WGS) entry which is preliminary data.</text>
</comment>
<dbReference type="Pfam" id="PF02518">
    <property type="entry name" value="HATPase_c"/>
    <property type="match status" value="1"/>
</dbReference>
<dbReference type="InterPro" id="IPR036097">
    <property type="entry name" value="HisK_dim/P_sf"/>
</dbReference>
<comment type="catalytic activity">
    <reaction evidence="1">
        <text>ATP + protein L-histidine = ADP + protein N-phospho-L-histidine.</text>
        <dbReference type="EC" id="2.7.13.3"/>
    </reaction>
</comment>
<dbReference type="SUPFAM" id="SSF55874">
    <property type="entry name" value="ATPase domain of HSP90 chaperone/DNA topoisomerase II/histidine kinase"/>
    <property type="match status" value="1"/>
</dbReference>
<dbReference type="PANTHER" id="PTHR42878:SF7">
    <property type="entry name" value="SENSOR HISTIDINE KINASE GLRK"/>
    <property type="match status" value="1"/>
</dbReference>
<dbReference type="InterPro" id="IPR003594">
    <property type="entry name" value="HATPase_dom"/>
</dbReference>
<dbReference type="InterPro" id="IPR011990">
    <property type="entry name" value="TPR-like_helical_dom_sf"/>
</dbReference>
<dbReference type="GO" id="GO:0030295">
    <property type="term" value="F:protein kinase activator activity"/>
    <property type="evidence" value="ECO:0007669"/>
    <property type="project" value="TreeGrafter"/>
</dbReference>